<evidence type="ECO:0000313" key="2">
    <source>
        <dbReference type="EMBL" id="KAG8039380.1"/>
    </source>
</evidence>
<feature type="region of interest" description="Disordered" evidence="1">
    <location>
        <begin position="89"/>
        <end position="148"/>
    </location>
</feature>
<evidence type="ECO:0000313" key="3">
    <source>
        <dbReference type="Proteomes" id="UP000729402"/>
    </source>
</evidence>
<evidence type="ECO:0000256" key="1">
    <source>
        <dbReference type="SAM" id="MobiDB-lite"/>
    </source>
</evidence>
<dbReference type="AlphaFoldDB" id="A0A8J5QQH8"/>
<keyword evidence="3" id="KW-1185">Reference proteome</keyword>
<sequence>MKVSEKVQTLLTEVLRCCDSILEALGGTKGDGGAVVLGVGGGISNINIGSDTTRDNIGAAHNGIPCSGGEVILLRDGGFEWPVGSTLGTRTLNTKTSGDDSRGKHLDTDDNLDREGLGNDATALGGGGPSGKSLCGLGREGHGDGSGVPRQLGGDCDVVSFCGWRWPERA</sequence>
<protein>
    <submittedName>
        <fullName evidence="2">Uncharacterized protein</fullName>
    </submittedName>
</protein>
<name>A0A8J5QQH8_ZIZPA</name>
<gene>
    <name evidence="2" type="ORF">GUJ93_ZPchr0030g33464</name>
</gene>
<reference evidence="2" key="1">
    <citation type="journal article" date="2021" name="bioRxiv">
        <title>Whole Genome Assembly and Annotation of Northern Wild Rice, Zizania palustris L., Supports a Whole Genome Duplication in the Zizania Genus.</title>
        <authorList>
            <person name="Haas M."/>
            <person name="Kono T."/>
            <person name="Macchietto M."/>
            <person name="Millas R."/>
            <person name="McGilp L."/>
            <person name="Shao M."/>
            <person name="Duquette J."/>
            <person name="Hirsch C.N."/>
            <person name="Kimball J."/>
        </authorList>
    </citation>
    <scope>NUCLEOTIDE SEQUENCE</scope>
    <source>
        <tissue evidence="2">Fresh leaf tissue</tissue>
    </source>
</reference>
<reference evidence="2" key="2">
    <citation type="submission" date="2021-02" db="EMBL/GenBank/DDBJ databases">
        <authorList>
            <person name="Kimball J.A."/>
            <person name="Haas M.W."/>
            <person name="Macchietto M."/>
            <person name="Kono T."/>
            <person name="Duquette J."/>
            <person name="Shao M."/>
        </authorList>
    </citation>
    <scope>NUCLEOTIDE SEQUENCE</scope>
    <source>
        <tissue evidence="2">Fresh leaf tissue</tissue>
    </source>
</reference>
<feature type="compositionally biased region" description="Basic and acidic residues" evidence="1">
    <location>
        <begin position="97"/>
        <end position="117"/>
    </location>
</feature>
<dbReference type="EMBL" id="JAAALK010001904">
    <property type="protein sequence ID" value="KAG8039380.1"/>
    <property type="molecule type" value="Genomic_DNA"/>
</dbReference>
<dbReference type="Proteomes" id="UP000729402">
    <property type="component" value="Unassembled WGS sequence"/>
</dbReference>
<organism evidence="2 3">
    <name type="scientific">Zizania palustris</name>
    <name type="common">Northern wild rice</name>
    <dbReference type="NCBI Taxonomy" id="103762"/>
    <lineage>
        <taxon>Eukaryota</taxon>
        <taxon>Viridiplantae</taxon>
        <taxon>Streptophyta</taxon>
        <taxon>Embryophyta</taxon>
        <taxon>Tracheophyta</taxon>
        <taxon>Spermatophyta</taxon>
        <taxon>Magnoliopsida</taxon>
        <taxon>Liliopsida</taxon>
        <taxon>Poales</taxon>
        <taxon>Poaceae</taxon>
        <taxon>BOP clade</taxon>
        <taxon>Oryzoideae</taxon>
        <taxon>Oryzeae</taxon>
        <taxon>Zizaniinae</taxon>
        <taxon>Zizania</taxon>
    </lineage>
</organism>
<accession>A0A8J5QQH8</accession>
<proteinExistence type="predicted"/>
<comment type="caution">
    <text evidence="2">The sequence shown here is derived from an EMBL/GenBank/DDBJ whole genome shotgun (WGS) entry which is preliminary data.</text>
</comment>